<sequence>AWNSVLVTTIDILTRGEIQFIVRGRSTGDEWYYMSFTFSSGKGYVLTWFWGS</sequence>
<dbReference type="AlphaFoldDB" id="A0AAD4TGK3"/>
<dbReference type="Proteomes" id="UP001202328">
    <property type="component" value="Unassembled WGS sequence"/>
</dbReference>
<dbReference type="EMBL" id="JAJJMB010000969">
    <property type="protein sequence ID" value="KAI3959817.1"/>
    <property type="molecule type" value="Genomic_DNA"/>
</dbReference>
<name>A0AAD4TGK3_9MAGN</name>
<feature type="non-terminal residue" evidence="1">
    <location>
        <position position="1"/>
    </location>
</feature>
<accession>A0AAD4TGK3</accession>
<keyword evidence="2" id="KW-1185">Reference proteome</keyword>
<reference evidence="1" key="1">
    <citation type="submission" date="2022-04" db="EMBL/GenBank/DDBJ databases">
        <title>A functionally conserved STORR gene fusion in Papaver species that diverged 16.8 million years ago.</title>
        <authorList>
            <person name="Catania T."/>
        </authorList>
    </citation>
    <scope>NUCLEOTIDE SEQUENCE</scope>
    <source>
        <strain evidence="1">S-188037</strain>
    </source>
</reference>
<evidence type="ECO:0000313" key="2">
    <source>
        <dbReference type="Proteomes" id="UP001202328"/>
    </source>
</evidence>
<comment type="caution">
    <text evidence="1">The sequence shown here is derived from an EMBL/GenBank/DDBJ whole genome shotgun (WGS) entry which is preliminary data.</text>
</comment>
<protein>
    <submittedName>
        <fullName evidence="1">Uncharacterized protein</fullName>
    </submittedName>
</protein>
<proteinExistence type="predicted"/>
<organism evidence="1 2">
    <name type="scientific">Papaver atlanticum</name>
    <dbReference type="NCBI Taxonomy" id="357466"/>
    <lineage>
        <taxon>Eukaryota</taxon>
        <taxon>Viridiplantae</taxon>
        <taxon>Streptophyta</taxon>
        <taxon>Embryophyta</taxon>
        <taxon>Tracheophyta</taxon>
        <taxon>Spermatophyta</taxon>
        <taxon>Magnoliopsida</taxon>
        <taxon>Ranunculales</taxon>
        <taxon>Papaveraceae</taxon>
        <taxon>Papaveroideae</taxon>
        <taxon>Papaver</taxon>
    </lineage>
</organism>
<gene>
    <name evidence="1" type="ORF">MKW98_029854</name>
</gene>
<evidence type="ECO:0000313" key="1">
    <source>
        <dbReference type="EMBL" id="KAI3959817.1"/>
    </source>
</evidence>